<name>A0A2W7I7C0_9PROT</name>
<protein>
    <submittedName>
        <fullName evidence="2">Uncharacterized protein</fullName>
    </submittedName>
</protein>
<evidence type="ECO:0000313" key="2">
    <source>
        <dbReference type="EMBL" id="PZW42159.1"/>
    </source>
</evidence>
<proteinExistence type="predicted"/>
<gene>
    <name evidence="2" type="ORF">C8P66_11951</name>
</gene>
<comment type="caution">
    <text evidence="2">The sequence shown here is derived from an EMBL/GenBank/DDBJ whole genome shotgun (WGS) entry which is preliminary data.</text>
</comment>
<keyword evidence="3" id="KW-1185">Reference proteome</keyword>
<organism evidence="2 3">
    <name type="scientific">Humitalea rosea</name>
    <dbReference type="NCBI Taxonomy" id="990373"/>
    <lineage>
        <taxon>Bacteria</taxon>
        <taxon>Pseudomonadati</taxon>
        <taxon>Pseudomonadota</taxon>
        <taxon>Alphaproteobacteria</taxon>
        <taxon>Acetobacterales</taxon>
        <taxon>Roseomonadaceae</taxon>
        <taxon>Humitalea</taxon>
    </lineage>
</organism>
<accession>A0A2W7I7C0</accession>
<feature type="chain" id="PRO_5016094882" evidence="1">
    <location>
        <begin position="28"/>
        <end position="64"/>
    </location>
</feature>
<reference evidence="2 3" key="1">
    <citation type="submission" date="2018-06" db="EMBL/GenBank/DDBJ databases">
        <title>Genomic Encyclopedia of Archaeal and Bacterial Type Strains, Phase II (KMG-II): from individual species to whole genera.</title>
        <authorList>
            <person name="Goeker M."/>
        </authorList>
    </citation>
    <scope>NUCLEOTIDE SEQUENCE [LARGE SCALE GENOMIC DNA]</scope>
    <source>
        <strain evidence="2 3">DSM 24525</strain>
    </source>
</reference>
<sequence>MIGKLILTQLVLAKTAMAGAFALGALAGTAGALGAMALCRAAEAKRNAPAHPPAGLAQASDPGP</sequence>
<dbReference type="RefSeq" id="WP_111399341.1">
    <property type="nucleotide sequence ID" value="NZ_QKYU01000019.1"/>
</dbReference>
<dbReference type="EMBL" id="QKYU01000019">
    <property type="protein sequence ID" value="PZW42159.1"/>
    <property type="molecule type" value="Genomic_DNA"/>
</dbReference>
<dbReference type="Proteomes" id="UP000249688">
    <property type="component" value="Unassembled WGS sequence"/>
</dbReference>
<evidence type="ECO:0000313" key="3">
    <source>
        <dbReference type="Proteomes" id="UP000249688"/>
    </source>
</evidence>
<evidence type="ECO:0000256" key="1">
    <source>
        <dbReference type="SAM" id="SignalP"/>
    </source>
</evidence>
<feature type="signal peptide" evidence="1">
    <location>
        <begin position="1"/>
        <end position="27"/>
    </location>
</feature>
<dbReference type="AlphaFoldDB" id="A0A2W7I7C0"/>
<keyword evidence="1" id="KW-0732">Signal</keyword>